<dbReference type="InterPro" id="IPR005527">
    <property type="entry name" value="MinE"/>
</dbReference>
<dbReference type="GO" id="GO:0051301">
    <property type="term" value="P:cell division"/>
    <property type="evidence" value="ECO:0007669"/>
    <property type="project" value="UniProtKB-KW"/>
</dbReference>
<name>A0A455T316_9CHLR</name>
<evidence type="ECO:0000256" key="1">
    <source>
        <dbReference type="ARBA" id="ARBA00008168"/>
    </source>
</evidence>
<keyword evidence="3" id="KW-0132">Cell division</keyword>
<dbReference type="Gene3D" id="3.30.1070.10">
    <property type="entry name" value="Cell division topological specificity factor MinE"/>
    <property type="match status" value="1"/>
</dbReference>
<keyword evidence="3" id="KW-0131">Cell cycle</keyword>
<evidence type="ECO:0000313" key="5">
    <source>
        <dbReference type="EMBL" id="BBH93622.1"/>
    </source>
</evidence>
<comment type="similarity">
    <text evidence="1 3">Belongs to the MinE family.</text>
</comment>
<evidence type="ECO:0000256" key="4">
    <source>
        <dbReference type="SAM" id="MobiDB-lite"/>
    </source>
</evidence>
<evidence type="ECO:0000256" key="2">
    <source>
        <dbReference type="ARBA" id="ARBA00025265"/>
    </source>
</evidence>
<comment type="function">
    <text evidence="2 3">Prevents the cell division inhibition by proteins MinC and MinD at internal division sites while permitting inhibition at polar sites. This ensures cell division at the proper site by restricting the formation of a division septum at the midpoint of the long axis of the cell.</text>
</comment>
<sequence length="117" mass="13729">MSMLDFMASRKRPRPGELAKERLKVVLVQDRVKVNPELLEQIKADLLRVISERLEVDEQHVEITMTREDRWDKLQAAVPIKRQKITFEWDPPYYGPSAEELQGPLQVEVEREQSSSE</sequence>
<gene>
    <name evidence="3" type="primary">minE</name>
    <name evidence="5" type="ORF">KTA_18210</name>
</gene>
<dbReference type="HAMAP" id="MF_00262">
    <property type="entry name" value="MinE"/>
    <property type="match status" value="1"/>
</dbReference>
<dbReference type="SUPFAM" id="SSF55229">
    <property type="entry name" value="Cell division protein MinE topological specificity domain"/>
    <property type="match status" value="1"/>
</dbReference>
<proteinExistence type="inferred from homology"/>
<dbReference type="AlphaFoldDB" id="A0A455T316"/>
<feature type="region of interest" description="Disordered" evidence="4">
    <location>
        <begin position="96"/>
        <end position="117"/>
    </location>
</feature>
<dbReference type="Pfam" id="PF03776">
    <property type="entry name" value="MinE"/>
    <property type="match status" value="1"/>
</dbReference>
<accession>A0A455T316</accession>
<feature type="compositionally biased region" description="Basic and acidic residues" evidence="4">
    <location>
        <begin position="108"/>
        <end position="117"/>
    </location>
</feature>
<protein>
    <recommendedName>
        <fullName evidence="3">Cell division topological specificity factor</fullName>
    </recommendedName>
</protein>
<dbReference type="EMBL" id="AP019377">
    <property type="protein sequence ID" value="BBH93622.1"/>
    <property type="molecule type" value="Genomic_DNA"/>
</dbReference>
<dbReference type="NCBIfam" id="TIGR01215">
    <property type="entry name" value="minE"/>
    <property type="match status" value="1"/>
</dbReference>
<dbReference type="InterPro" id="IPR036707">
    <property type="entry name" value="MinE_sf"/>
</dbReference>
<evidence type="ECO:0000256" key="3">
    <source>
        <dbReference type="HAMAP-Rule" id="MF_00262"/>
    </source>
</evidence>
<reference evidence="5" key="1">
    <citation type="submission" date="2018-12" db="EMBL/GenBank/DDBJ databases">
        <title>Novel natural products biosynthetic potential of the class Ktedonobacteria.</title>
        <authorList>
            <person name="Zheng Y."/>
            <person name="Saitou A."/>
            <person name="Wang C.M."/>
            <person name="Toyoda A."/>
            <person name="Minakuchi Y."/>
            <person name="Sekiguchi Y."/>
            <person name="Ueda K."/>
            <person name="Takano H."/>
            <person name="Sakai Y."/>
            <person name="Yokota A."/>
            <person name="Yabe S."/>
        </authorList>
    </citation>
    <scope>NUCLEOTIDE SEQUENCE</scope>
    <source>
        <strain evidence="5">A3-2</strain>
    </source>
</reference>
<dbReference type="GO" id="GO:0032955">
    <property type="term" value="P:regulation of division septum assembly"/>
    <property type="evidence" value="ECO:0007669"/>
    <property type="project" value="InterPro"/>
</dbReference>
<organism evidence="5">
    <name type="scientific">Thermogemmatispora argillosa</name>
    <dbReference type="NCBI Taxonomy" id="2045280"/>
    <lineage>
        <taxon>Bacteria</taxon>
        <taxon>Bacillati</taxon>
        <taxon>Chloroflexota</taxon>
        <taxon>Ktedonobacteria</taxon>
        <taxon>Thermogemmatisporales</taxon>
        <taxon>Thermogemmatisporaceae</taxon>
        <taxon>Thermogemmatispora</taxon>
    </lineage>
</organism>